<dbReference type="Pfam" id="PF13366">
    <property type="entry name" value="PDDEXK_3"/>
    <property type="match status" value="1"/>
</dbReference>
<accession>A0A1W1XSI8</accession>
<dbReference type="AlphaFoldDB" id="A0A1W1XSI8"/>
<evidence type="ECO:0000313" key="1">
    <source>
        <dbReference type="EMBL" id="SMC26511.1"/>
    </source>
</evidence>
<gene>
    <name evidence="1" type="ORF">SAMN02746041_02655</name>
</gene>
<dbReference type="InterPro" id="IPR026350">
    <property type="entry name" value="GxxExxY"/>
</dbReference>
<evidence type="ECO:0000313" key="2">
    <source>
        <dbReference type="Proteomes" id="UP000192783"/>
    </source>
</evidence>
<dbReference type="NCBIfam" id="TIGR04256">
    <property type="entry name" value="GxxExxY"/>
    <property type="match status" value="1"/>
</dbReference>
<proteinExistence type="predicted"/>
<dbReference type="STRING" id="1121390.SAMN02746041_02655"/>
<dbReference type="Proteomes" id="UP000192783">
    <property type="component" value="Unassembled WGS sequence"/>
</dbReference>
<organism evidence="1 2">
    <name type="scientific">Desulfacinum hydrothermale DSM 13146</name>
    <dbReference type="NCBI Taxonomy" id="1121390"/>
    <lineage>
        <taxon>Bacteria</taxon>
        <taxon>Pseudomonadati</taxon>
        <taxon>Thermodesulfobacteriota</taxon>
        <taxon>Syntrophobacteria</taxon>
        <taxon>Syntrophobacterales</taxon>
        <taxon>Syntrophobacteraceae</taxon>
        <taxon>Desulfacinum</taxon>
    </lineage>
</organism>
<reference evidence="1 2" key="1">
    <citation type="submission" date="2017-04" db="EMBL/GenBank/DDBJ databases">
        <authorList>
            <person name="Afonso C.L."/>
            <person name="Miller P.J."/>
            <person name="Scott M.A."/>
            <person name="Spackman E."/>
            <person name="Goraichik I."/>
            <person name="Dimitrov K.M."/>
            <person name="Suarez D.L."/>
            <person name="Swayne D.E."/>
        </authorList>
    </citation>
    <scope>NUCLEOTIDE SEQUENCE [LARGE SCALE GENOMIC DNA]</scope>
    <source>
        <strain evidence="1 2">DSM 13146</strain>
    </source>
</reference>
<protein>
    <submittedName>
        <fullName evidence="1">GxxExxY protein</fullName>
    </submittedName>
</protein>
<name>A0A1W1XSI8_9BACT</name>
<keyword evidence="2" id="KW-1185">Reference proteome</keyword>
<dbReference type="EMBL" id="FWXF01000017">
    <property type="protein sequence ID" value="SMC26511.1"/>
    <property type="molecule type" value="Genomic_DNA"/>
</dbReference>
<sequence>MIGEQYKHKAITDQILKAFYTVYNILGYGFLEKVYQNAMALELRKIGLDVVPQAPIQVFYGGHVVGEYFADLLVDNAVIVELKSVRTLSAEHEAQLLNYLKATRYEVGLLLNFGPKPQVKRKAYDNERKGDLSWVGVE</sequence>